<dbReference type="GeneID" id="103172482"/>
<evidence type="ECO:0000313" key="9">
    <source>
        <dbReference type="EMBL" id="AFP01213.1"/>
    </source>
</evidence>
<dbReference type="KEGG" id="cmk:103172482"/>
<evidence type="ECO:0000256" key="2">
    <source>
        <dbReference type="ARBA" id="ARBA00022729"/>
    </source>
</evidence>
<dbReference type="Proteomes" id="UP000314986">
    <property type="component" value="Unassembled WGS sequence"/>
</dbReference>
<evidence type="ECO:0000256" key="1">
    <source>
        <dbReference type="ARBA" id="ARBA00009752"/>
    </source>
</evidence>
<comment type="similarity">
    <text evidence="1">Belongs to the interleukin-1 receptor family.</text>
</comment>
<evidence type="ECO:0000259" key="8">
    <source>
        <dbReference type="PROSITE" id="PS50835"/>
    </source>
</evidence>
<dbReference type="SMART" id="SM00409">
    <property type="entry name" value="IG"/>
    <property type="match status" value="3"/>
</dbReference>
<keyword evidence="7" id="KW-1133">Transmembrane helix</keyword>
<keyword evidence="7" id="KW-0472">Membrane</keyword>
<gene>
    <name evidence="10" type="primary">LOC103172482</name>
</gene>
<keyword evidence="6" id="KW-0393">Immunoglobulin domain</keyword>
<protein>
    <submittedName>
        <fullName evidence="9">Interleukin 18 receptor 1</fullName>
    </submittedName>
    <submittedName>
        <fullName evidence="10">Interleukin-1 receptor type 2-like</fullName>
    </submittedName>
</protein>
<evidence type="ECO:0000256" key="4">
    <source>
        <dbReference type="ARBA" id="ARBA00023157"/>
    </source>
</evidence>
<dbReference type="InterPro" id="IPR036179">
    <property type="entry name" value="Ig-like_dom_sf"/>
</dbReference>
<dbReference type="InterPro" id="IPR004074">
    <property type="entry name" value="IL-1_rcpt_I/II-typ"/>
</dbReference>
<proteinExistence type="evidence at transcript level"/>
<accession>V9KR28</accession>
<dbReference type="Gene3D" id="2.60.40.10">
    <property type="entry name" value="Immunoglobulins"/>
    <property type="match status" value="3"/>
</dbReference>
<dbReference type="GO" id="GO:0004908">
    <property type="term" value="F:interleukin-1 receptor activity"/>
    <property type="evidence" value="ECO:0007669"/>
    <property type="project" value="InterPro"/>
</dbReference>
<evidence type="ECO:0000256" key="6">
    <source>
        <dbReference type="ARBA" id="ARBA00023319"/>
    </source>
</evidence>
<keyword evidence="4" id="KW-1015">Disulfide bond</keyword>
<dbReference type="PRINTS" id="PR01536">
    <property type="entry name" value="INTRLKN1R12F"/>
</dbReference>
<reference evidence="9 11" key="3">
    <citation type="journal article" date="2014" name="Nature">
        <title>Elephant shark genome provides unique insights into gnathostome evolution.</title>
        <authorList>
            <consortium name="International Elephant Shark Genome Sequencing Consortium"/>
            <person name="Venkatesh B."/>
            <person name="Lee A.P."/>
            <person name="Ravi V."/>
            <person name="Maurya A.K."/>
            <person name="Lian M.M."/>
            <person name="Swann J.B."/>
            <person name="Ohta Y."/>
            <person name="Flajnik M.F."/>
            <person name="Sutoh Y."/>
            <person name="Kasahara M."/>
            <person name="Hoon S."/>
            <person name="Gangu V."/>
            <person name="Roy S.W."/>
            <person name="Irimia M."/>
            <person name="Korzh V."/>
            <person name="Kondrychyn I."/>
            <person name="Lim Z.W."/>
            <person name="Tay B.H."/>
            <person name="Tohari S."/>
            <person name="Kong K.W."/>
            <person name="Ho S."/>
            <person name="Lorente-Galdos B."/>
            <person name="Quilez J."/>
            <person name="Marques-Bonet T."/>
            <person name="Raney B.J."/>
            <person name="Ingham P.W."/>
            <person name="Tay A."/>
            <person name="Hillier L.W."/>
            <person name="Minx P."/>
            <person name="Boehm T."/>
            <person name="Wilson R.K."/>
            <person name="Brenner S."/>
            <person name="Warren W.C."/>
        </authorList>
    </citation>
    <scope>NUCLEOTIDE SEQUENCE</scope>
    <source>
        <tissue evidence="9">Spleen</tissue>
    </source>
</reference>
<keyword evidence="2" id="KW-0732">Signal</keyword>
<evidence type="ECO:0000256" key="5">
    <source>
        <dbReference type="ARBA" id="ARBA00023180"/>
    </source>
</evidence>
<evidence type="ECO:0000256" key="7">
    <source>
        <dbReference type="SAM" id="Phobius"/>
    </source>
</evidence>
<reference evidence="10" key="4">
    <citation type="submission" date="2025-05" db="UniProtKB">
        <authorList>
            <consortium name="Ensembl"/>
        </authorList>
    </citation>
    <scope>IDENTIFICATION</scope>
</reference>
<keyword evidence="5" id="KW-0325">Glycoprotein</keyword>
<evidence type="ECO:0000256" key="3">
    <source>
        <dbReference type="ARBA" id="ARBA00022737"/>
    </source>
</evidence>
<reference evidence="11" key="2">
    <citation type="journal article" date="2007" name="PLoS Biol.">
        <title>Survey sequencing and comparative analysis of the elephant shark (Callorhinchus milii) genome.</title>
        <authorList>
            <person name="Venkatesh B."/>
            <person name="Kirkness E.F."/>
            <person name="Loh Y.H."/>
            <person name="Halpern A.L."/>
            <person name="Lee A.P."/>
            <person name="Johnson J."/>
            <person name="Dandona N."/>
            <person name="Viswanathan L.D."/>
            <person name="Tay A."/>
            <person name="Venter J.C."/>
            <person name="Strausberg R.L."/>
            <person name="Brenner S."/>
        </authorList>
    </citation>
    <scope>NUCLEOTIDE SEQUENCE [LARGE SCALE GENOMIC DNA]</scope>
</reference>
<evidence type="ECO:0000313" key="11">
    <source>
        <dbReference type="Proteomes" id="UP000314986"/>
    </source>
</evidence>
<keyword evidence="3" id="KW-0677">Repeat</keyword>
<reference evidence="11" key="1">
    <citation type="journal article" date="2006" name="Science">
        <title>Ancient noncoding elements conserved in the human genome.</title>
        <authorList>
            <person name="Venkatesh B."/>
            <person name="Kirkness E.F."/>
            <person name="Loh Y.H."/>
            <person name="Halpern A.L."/>
            <person name="Lee A.P."/>
            <person name="Johnson J."/>
            <person name="Dandona N."/>
            <person name="Viswanathan L.D."/>
            <person name="Tay A."/>
            <person name="Venter J.C."/>
            <person name="Strausberg R.L."/>
            <person name="Brenner S."/>
        </authorList>
    </citation>
    <scope>NUCLEOTIDE SEQUENCE [LARGE SCALE GENOMIC DNA]</scope>
</reference>
<dbReference type="OMA" id="LLWWTAN"/>
<sequence length="385" mass="44247">MDVMRLALIYFYLRRSKALEGPIHRCPFSGPTKVFSLEGELSVLKCRPCSAWTPVILSNLQEHGYNIIWFKGTAKEGVELSPGETGRITFEGPSVRFWPAIVNDTGNYTCSVFNGTYHIIDLEIILEVRSMNEECYHEAFVNSVEEWIGSSFTLSCSDMEENKDKDMVWYKDCLTKVHTGASYTINKLQQENAGYYTCKYSLENAGILYNITRTWNLIVNGTDFNEPLKPELIYPLDEVRVEVELGEQRIIECKVKTNHRDSENLWLMLYWIFDNNFVNKCSEKEVVCEDSVREIIEENITFVIRPLIFNKIQWEHLNKNFNCIFESPGISANGQIILQLKGNSDAIVYSLIPILVIFMLVLYGCFKNKITACFNKCIGRAATTK</sequence>
<name>V9KR28_CALMI</name>
<dbReference type="Ensembl" id="ENSCMIT00000041968.1">
    <property type="protein sequence ID" value="ENSCMIP00000041382.1"/>
    <property type="gene ID" value="ENSCMIG00000017251.1"/>
</dbReference>
<dbReference type="Pfam" id="PF13895">
    <property type="entry name" value="Ig_2"/>
    <property type="match status" value="1"/>
</dbReference>
<dbReference type="InterPro" id="IPR007110">
    <property type="entry name" value="Ig-like_dom"/>
</dbReference>
<dbReference type="OrthoDB" id="9940746at2759"/>
<dbReference type="GeneTree" id="ENSGT01090000259985"/>
<feature type="domain" description="Ig-like" evidence="8">
    <location>
        <begin position="27"/>
        <end position="115"/>
    </location>
</feature>
<keyword evidence="7" id="KW-0812">Transmembrane</keyword>
<evidence type="ECO:0000313" key="10">
    <source>
        <dbReference type="Ensembl" id="ENSCMIP00000041382.1"/>
    </source>
</evidence>
<dbReference type="STRING" id="7868.ENSCMIP00000041382"/>
<organism evidence="9">
    <name type="scientific">Callorhinchus milii</name>
    <name type="common">Ghost shark</name>
    <dbReference type="NCBI Taxonomy" id="7868"/>
    <lineage>
        <taxon>Eukaryota</taxon>
        <taxon>Metazoa</taxon>
        <taxon>Chordata</taxon>
        <taxon>Craniata</taxon>
        <taxon>Vertebrata</taxon>
        <taxon>Chondrichthyes</taxon>
        <taxon>Holocephali</taxon>
        <taxon>Chimaeriformes</taxon>
        <taxon>Callorhinchidae</taxon>
        <taxon>Callorhinchus</taxon>
    </lineage>
</organism>
<dbReference type="PROSITE" id="PS50835">
    <property type="entry name" value="IG_LIKE"/>
    <property type="match status" value="2"/>
</dbReference>
<dbReference type="AlphaFoldDB" id="V9KR28"/>
<dbReference type="SUPFAM" id="SSF48726">
    <property type="entry name" value="Immunoglobulin"/>
    <property type="match status" value="2"/>
</dbReference>
<dbReference type="InterPro" id="IPR003599">
    <property type="entry name" value="Ig_sub"/>
</dbReference>
<dbReference type="InterPro" id="IPR015621">
    <property type="entry name" value="IL-1_rcpt_fam"/>
</dbReference>
<feature type="transmembrane region" description="Helical" evidence="7">
    <location>
        <begin position="346"/>
        <end position="366"/>
    </location>
</feature>
<feature type="domain" description="Ig-like" evidence="8">
    <location>
        <begin position="149"/>
        <end position="214"/>
    </location>
</feature>
<keyword evidence="9" id="KW-0675">Receptor</keyword>
<dbReference type="PANTHER" id="PTHR11890:SF6">
    <property type="entry name" value="INTERLEUKIN-18 RECEPTOR 1"/>
    <property type="match status" value="1"/>
</dbReference>
<keyword evidence="11" id="KW-1185">Reference proteome</keyword>
<dbReference type="EMBL" id="JW868695">
    <property type="protein sequence ID" value="AFP01213.1"/>
    <property type="molecule type" value="mRNA"/>
</dbReference>
<dbReference type="PANTHER" id="PTHR11890">
    <property type="entry name" value="INTERLEUKIN-1 RECEPTOR FAMILY MEMBER"/>
    <property type="match status" value="1"/>
</dbReference>
<dbReference type="InterPro" id="IPR013783">
    <property type="entry name" value="Ig-like_fold"/>
</dbReference>